<accession>A0A6I2MJ61</accession>
<dbReference type="AlphaFoldDB" id="A0A6I2MJ61"/>
<organism evidence="1 2">
    <name type="scientific">Maribacter luteus</name>
    <dbReference type="NCBI Taxonomy" id="2594478"/>
    <lineage>
        <taxon>Bacteria</taxon>
        <taxon>Pseudomonadati</taxon>
        <taxon>Bacteroidota</taxon>
        <taxon>Flavobacteriia</taxon>
        <taxon>Flavobacteriales</taxon>
        <taxon>Flavobacteriaceae</taxon>
        <taxon>Maribacter</taxon>
    </lineage>
</organism>
<dbReference type="RefSeq" id="WP_154362610.1">
    <property type="nucleotide sequence ID" value="NZ_WKJH01000001.1"/>
</dbReference>
<evidence type="ECO:0000313" key="2">
    <source>
        <dbReference type="Proteomes" id="UP000443153"/>
    </source>
</evidence>
<dbReference type="Proteomes" id="UP000443153">
    <property type="component" value="Unassembled WGS sequence"/>
</dbReference>
<sequence>MMKRYKVIWFDDEHLERKRIRESAHLKGITLVGYSNAEEGIAELEQNIEAYDAALLDGIFYETPSEKGKPTQDAAMGKVAKALLRLEVRKKLPWYILSGQDSFTKEENKYAAAFKDGKVFDKLGDEKEYENLWTQMIQEADKLPETQARQNNQEIFEIFELGYLNDDVENQVLHLIIDSLPSNTSELKGVLTNIRSVHESCLMRLQTIRVIPNANDSLNNILKHLSGNVSKDNGWKPTSMVYQTKEIKNLHEWIYYTCGSYIHYLENQDNDVYMISNYALESLRFGLFEILLWFKKTYKDYC</sequence>
<comment type="caution">
    <text evidence="1">The sequence shown here is derived from an EMBL/GenBank/DDBJ whole genome shotgun (WGS) entry which is preliminary data.</text>
</comment>
<proteinExistence type="predicted"/>
<dbReference type="EMBL" id="WKJH01000001">
    <property type="protein sequence ID" value="MRX62600.1"/>
    <property type="molecule type" value="Genomic_DNA"/>
</dbReference>
<name>A0A6I2MJ61_9FLAO</name>
<keyword evidence="2" id="KW-1185">Reference proteome</keyword>
<protein>
    <submittedName>
        <fullName evidence="1">Uncharacterized protein</fullName>
    </submittedName>
</protein>
<gene>
    <name evidence="1" type="ORF">GJ691_00340</name>
</gene>
<dbReference type="OrthoDB" id="893108at2"/>
<reference evidence="1 2" key="1">
    <citation type="submission" date="2019-11" db="EMBL/GenBank/DDBJ databases">
        <title>Maribacter lutea sp. nov., a marine bacterium isolated from intertidal sand.</title>
        <authorList>
            <person name="Liu A."/>
        </authorList>
    </citation>
    <scope>NUCLEOTIDE SEQUENCE [LARGE SCALE GENOMIC DNA]</scope>
    <source>
        <strain evidence="1 2">RZ05</strain>
    </source>
</reference>
<evidence type="ECO:0000313" key="1">
    <source>
        <dbReference type="EMBL" id="MRX62600.1"/>
    </source>
</evidence>